<evidence type="ECO:0000259" key="1">
    <source>
        <dbReference type="PROSITE" id="PS50883"/>
    </source>
</evidence>
<dbReference type="CDD" id="cd01948">
    <property type="entry name" value="EAL"/>
    <property type="match status" value="1"/>
</dbReference>
<dbReference type="PROSITE" id="PS50887">
    <property type="entry name" value="GGDEF"/>
    <property type="match status" value="1"/>
</dbReference>
<dbReference type="InterPro" id="IPR000160">
    <property type="entry name" value="GGDEF_dom"/>
</dbReference>
<gene>
    <name evidence="3" type="ORF">R6U77_00495</name>
</gene>
<keyword evidence="3" id="KW-0548">Nucleotidyltransferase</keyword>
<dbReference type="Pfam" id="PF00563">
    <property type="entry name" value="EAL"/>
    <property type="match status" value="1"/>
</dbReference>
<dbReference type="Proteomes" id="UP001322664">
    <property type="component" value="Chromosome"/>
</dbReference>
<dbReference type="PANTHER" id="PTHR44757:SF2">
    <property type="entry name" value="BIOFILM ARCHITECTURE MAINTENANCE PROTEIN MBAA"/>
    <property type="match status" value="1"/>
</dbReference>
<dbReference type="RefSeq" id="WP_319836987.1">
    <property type="nucleotide sequence ID" value="NZ_CP137624.1"/>
</dbReference>
<dbReference type="SUPFAM" id="SSF55073">
    <property type="entry name" value="Nucleotide cyclase"/>
    <property type="match status" value="1"/>
</dbReference>
<feature type="domain" description="GGDEF" evidence="2">
    <location>
        <begin position="155"/>
        <end position="287"/>
    </location>
</feature>
<dbReference type="GO" id="GO:0071111">
    <property type="term" value="F:cyclic-guanylate-specific phosphodiesterase activity"/>
    <property type="evidence" value="ECO:0007669"/>
    <property type="project" value="UniProtKB-EC"/>
</dbReference>
<evidence type="ECO:0000313" key="3">
    <source>
        <dbReference type="EMBL" id="WPK12198.1"/>
    </source>
</evidence>
<name>A0ABZ0RZH0_9BACI</name>
<proteinExistence type="predicted"/>
<organism evidence="3 4">
    <name type="scientific">Lysinibacillus louembei</name>
    <dbReference type="NCBI Taxonomy" id="1470088"/>
    <lineage>
        <taxon>Bacteria</taxon>
        <taxon>Bacillati</taxon>
        <taxon>Bacillota</taxon>
        <taxon>Bacilli</taxon>
        <taxon>Bacillales</taxon>
        <taxon>Bacillaceae</taxon>
        <taxon>Lysinibacillus</taxon>
    </lineage>
</organism>
<dbReference type="SMART" id="SM00267">
    <property type="entry name" value="GGDEF"/>
    <property type="match status" value="1"/>
</dbReference>
<keyword evidence="3" id="KW-0808">Transferase</keyword>
<dbReference type="InterPro" id="IPR001633">
    <property type="entry name" value="EAL_dom"/>
</dbReference>
<dbReference type="PROSITE" id="PS50883">
    <property type="entry name" value="EAL"/>
    <property type="match status" value="1"/>
</dbReference>
<dbReference type="Gene3D" id="3.30.70.270">
    <property type="match status" value="1"/>
</dbReference>
<protein>
    <submittedName>
        <fullName evidence="3">Bifunctional diguanylate cyclase/phosphodiesterase</fullName>
        <ecNumber evidence="3">2.7.7.65</ecNumber>
        <ecNumber evidence="3">3.1.4.52</ecNumber>
    </submittedName>
</protein>
<dbReference type="InterPro" id="IPR035919">
    <property type="entry name" value="EAL_sf"/>
</dbReference>
<dbReference type="PANTHER" id="PTHR44757">
    <property type="entry name" value="DIGUANYLATE CYCLASE DGCP"/>
    <property type="match status" value="1"/>
</dbReference>
<dbReference type="SUPFAM" id="SSF141868">
    <property type="entry name" value="EAL domain-like"/>
    <property type="match status" value="1"/>
</dbReference>
<accession>A0ABZ0RZH0</accession>
<dbReference type="NCBIfam" id="TIGR00254">
    <property type="entry name" value="GGDEF"/>
    <property type="match status" value="1"/>
</dbReference>
<dbReference type="CDD" id="cd01949">
    <property type="entry name" value="GGDEF"/>
    <property type="match status" value="1"/>
</dbReference>
<sequence>MIQHNVNNLFEKVIQLNPFDAVVVLKHVEQKYIVQHANCKALRLFNCLFEEEMDAEQFFHQINWFEMQQFISQNDQEIKRMKLDDVDIAVVLQTIVEQGEEYVVVIIRSLIASPMMDEQGLHMIGSAYYDELTELYNRRALNKQWTDEERFEKTSNVALLLVDLDRFKKFNESLGKQRSDQLLFEVSERFKSLRSEYCEVFRHNGDEFVIIFNYEELSEVETIAYNILQSLQEPFIVDEQEYFVTASIGIAIAKTVDRDLDTLLHQADQALFYMKNNGRGHYCYYREELNHYFPNEALMEAHLHRAIELNELMIYFQPQVNLETNKIDSFEALIRWENRKFGMVSPAQFIPIAESSGLIISIGEWVLERVCQYQKEWRECGFKPVRVAVNISPKQFKQKSFVKRISALLKEYAIEPKYLELEITESSMTDLHETTSILKRLKEIGVYVSVDDFGTGYSSLSYLKEYPIDIIKIDQSFIVDIEKDQKNKAIVETIILLAQNLGLEVIAEGVEESGQEQFLRENNCQKVQGYLYNRPLPAKQIVEQYFH</sequence>
<evidence type="ECO:0000259" key="2">
    <source>
        <dbReference type="PROSITE" id="PS50887"/>
    </source>
</evidence>
<dbReference type="GO" id="GO:0052621">
    <property type="term" value="F:diguanylate cyclase activity"/>
    <property type="evidence" value="ECO:0007669"/>
    <property type="project" value="UniProtKB-EC"/>
</dbReference>
<dbReference type="InterPro" id="IPR043128">
    <property type="entry name" value="Rev_trsase/Diguanyl_cyclase"/>
</dbReference>
<dbReference type="EC" id="2.7.7.65" evidence="3"/>
<keyword evidence="4" id="KW-1185">Reference proteome</keyword>
<dbReference type="InterPro" id="IPR052155">
    <property type="entry name" value="Biofilm_reg_signaling"/>
</dbReference>
<dbReference type="InterPro" id="IPR029787">
    <property type="entry name" value="Nucleotide_cyclase"/>
</dbReference>
<dbReference type="Gene3D" id="3.20.20.450">
    <property type="entry name" value="EAL domain"/>
    <property type="match status" value="1"/>
</dbReference>
<evidence type="ECO:0000313" key="4">
    <source>
        <dbReference type="Proteomes" id="UP001322664"/>
    </source>
</evidence>
<keyword evidence="3" id="KW-0378">Hydrolase</keyword>
<feature type="domain" description="EAL" evidence="1">
    <location>
        <begin position="296"/>
        <end position="547"/>
    </location>
</feature>
<dbReference type="EC" id="3.1.4.52" evidence="3"/>
<reference evidence="3 4" key="1">
    <citation type="submission" date="2023-09" db="EMBL/GenBank/DDBJ databases">
        <authorList>
            <person name="Page C.A."/>
            <person name="Perez-Diaz I.M."/>
        </authorList>
    </citation>
    <scope>NUCLEOTIDE SEQUENCE [LARGE SCALE GENOMIC DNA]</scope>
    <source>
        <strain evidence="3 4">Ll15</strain>
    </source>
</reference>
<dbReference type="Pfam" id="PF00990">
    <property type="entry name" value="GGDEF"/>
    <property type="match status" value="1"/>
</dbReference>
<dbReference type="EMBL" id="CP137624">
    <property type="protein sequence ID" value="WPK12198.1"/>
    <property type="molecule type" value="Genomic_DNA"/>
</dbReference>
<dbReference type="SMART" id="SM00052">
    <property type="entry name" value="EAL"/>
    <property type="match status" value="1"/>
</dbReference>